<keyword evidence="1" id="KW-0812">Transmembrane</keyword>
<dbReference type="PANTHER" id="PTHR34989">
    <property type="entry name" value="PROTEIN HDED"/>
    <property type="match status" value="1"/>
</dbReference>
<name>A0ABW4KAF2_9HYPH</name>
<dbReference type="InterPro" id="IPR005325">
    <property type="entry name" value="DUF308_memb"/>
</dbReference>
<dbReference type="RefSeq" id="WP_378800804.1">
    <property type="nucleotide sequence ID" value="NZ_JBHUER010000011.1"/>
</dbReference>
<gene>
    <name evidence="2" type="ORF">ACFSCV_17155</name>
</gene>
<feature type="transmembrane region" description="Helical" evidence="1">
    <location>
        <begin position="106"/>
        <end position="130"/>
    </location>
</feature>
<organism evidence="2 3">
    <name type="scientific">Methylopila henanensis</name>
    <dbReference type="NCBI Taxonomy" id="873516"/>
    <lineage>
        <taxon>Bacteria</taxon>
        <taxon>Pseudomonadati</taxon>
        <taxon>Pseudomonadota</taxon>
        <taxon>Alphaproteobacteria</taxon>
        <taxon>Hyphomicrobiales</taxon>
        <taxon>Methylopilaceae</taxon>
        <taxon>Methylopila</taxon>
    </lineage>
</organism>
<feature type="transmembrane region" description="Helical" evidence="1">
    <location>
        <begin position="46"/>
        <end position="68"/>
    </location>
</feature>
<evidence type="ECO:0000313" key="3">
    <source>
        <dbReference type="Proteomes" id="UP001597308"/>
    </source>
</evidence>
<keyword evidence="1" id="KW-0472">Membrane</keyword>
<evidence type="ECO:0000313" key="2">
    <source>
        <dbReference type="EMBL" id="MFD1704737.1"/>
    </source>
</evidence>
<dbReference type="Pfam" id="PF03729">
    <property type="entry name" value="DUF308"/>
    <property type="match status" value="2"/>
</dbReference>
<keyword evidence="3" id="KW-1185">Reference proteome</keyword>
<dbReference type="InterPro" id="IPR052712">
    <property type="entry name" value="Acid_resist_chaperone_HdeD"/>
</dbReference>
<feature type="transmembrane region" description="Helical" evidence="1">
    <location>
        <begin position="137"/>
        <end position="160"/>
    </location>
</feature>
<keyword evidence="1" id="KW-1133">Transmembrane helix</keyword>
<evidence type="ECO:0000256" key="1">
    <source>
        <dbReference type="SAM" id="Phobius"/>
    </source>
</evidence>
<comment type="caution">
    <text evidence="2">The sequence shown here is derived from an EMBL/GenBank/DDBJ whole genome shotgun (WGS) entry which is preliminary data.</text>
</comment>
<dbReference type="PANTHER" id="PTHR34989:SF1">
    <property type="entry name" value="PROTEIN HDED"/>
    <property type="match status" value="1"/>
</dbReference>
<dbReference type="EMBL" id="JBHUER010000011">
    <property type="protein sequence ID" value="MFD1704737.1"/>
    <property type="molecule type" value="Genomic_DNA"/>
</dbReference>
<proteinExistence type="predicted"/>
<feature type="transmembrane region" description="Helical" evidence="1">
    <location>
        <begin position="20"/>
        <end position="40"/>
    </location>
</feature>
<dbReference type="Proteomes" id="UP001597308">
    <property type="component" value="Unassembled WGS sequence"/>
</dbReference>
<reference evidence="3" key="1">
    <citation type="journal article" date="2019" name="Int. J. Syst. Evol. Microbiol.">
        <title>The Global Catalogue of Microorganisms (GCM) 10K type strain sequencing project: providing services to taxonomists for standard genome sequencing and annotation.</title>
        <authorList>
            <consortium name="The Broad Institute Genomics Platform"/>
            <consortium name="The Broad Institute Genome Sequencing Center for Infectious Disease"/>
            <person name="Wu L."/>
            <person name="Ma J."/>
        </authorList>
    </citation>
    <scope>NUCLEOTIDE SEQUENCE [LARGE SCALE GENOMIC DNA]</scope>
    <source>
        <strain evidence="3">KCTC 23707</strain>
    </source>
</reference>
<protein>
    <submittedName>
        <fullName evidence="2">HdeD family acid-resistance protein</fullName>
    </submittedName>
</protein>
<feature type="transmembrane region" description="Helical" evidence="1">
    <location>
        <begin position="166"/>
        <end position="187"/>
    </location>
</feature>
<sequence>MSDYAHKWAESIARPFAQHWWLVALRALFALLFGLVALLWPGATMLSLVLLFAIYAAADGFTELYLAARGVGNGAGWRRWAPVLLGGVVSLAAAAAALLWPGLTVLVFVLVLAFWSFVSGVMMVLTAVWFGAEHGRAWLALGGVASILFGVLLAAAPVIGAVVLTWWIGAYAIALSGALFAMAYRLYARRLA</sequence>
<accession>A0ABW4KAF2</accession>
<feature type="transmembrane region" description="Helical" evidence="1">
    <location>
        <begin position="80"/>
        <end position="100"/>
    </location>
</feature>